<feature type="region of interest" description="Disordered" evidence="1">
    <location>
        <begin position="73"/>
        <end position="109"/>
    </location>
</feature>
<organism evidence="3 4">
    <name type="scientific">Desulfosarcina ovata subsp. sediminis</name>
    <dbReference type="NCBI Taxonomy" id="885957"/>
    <lineage>
        <taxon>Bacteria</taxon>
        <taxon>Pseudomonadati</taxon>
        <taxon>Thermodesulfobacteriota</taxon>
        <taxon>Desulfobacteria</taxon>
        <taxon>Desulfobacterales</taxon>
        <taxon>Desulfosarcinaceae</taxon>
        <taxon>Desulfosarcina</taxon>
    </lineage>
</organism>
<dbReference type="AlphaFoldDB" id="A0A5K7ZQE0"/>
<gene>
    <name evidence="3" type="ORF">DSCO28_30350</name>
</gene>
<feature type="domain" description="Toprim" evidence="2">
    <location>
        <begin position="187"/>
        <end position="286"/>
    </location>
</feature>
<feature type="compositionally biased region" description="Basic and acidic residues" evidence="1">
    <location>
        <begin position="73"/>
        <end position="99"/>
    </location>
</feature>
<dbReference type="Proteomes" id="UP000425960">
    <property type="component" value="Chromosome"/>
</dbReference>
<evidence type="ECO:0000313" key="4">
    <source>
        <dbReference type="Proteomes" id="UP000425960"/>
    </source>
</evidence>
<dbReference type="InterPro" id="IPR034154">
    <property type="entry name" value="TOPRIM_DnaG/twinkle"/>
</dbReference>
<evidence type="ECO:0000256" key="1">
    <source>
        <dbReference type="SAM" id="MobiDB-lite"/>
    </source>
</evidence>
<dbReference type="InterPro" id="IPR006171">
    <property type="entry name" value="TOPRIM_dom"/>
</dbReference>
<dbReference type="InterPro" id="IPR027417">
    <property type="entry name" value="P-loop_NTPase"/>
</dbReference>
<dbReference type="Gene3D" id="3.40.50.300">
    <property type="entry name" value="P-loop containing nucleotide triphosphate hydrolases"/>
    <property type="match status" value="1"/>
</dbReference>
<dbReference type="Pfam" id="PF13481">
    <property type="entry name" value="AAA_25"/>
    <property type="match status" value="1"/>
</dbReference>
<name>A0A5K7ZQE0_9BACT</name>
<sequence>MATETESAFQNAIAEHGPAPAEIVADGNLHRYDIDKPGDKAGWYALHLDGVPAGVFGNWRTGVTTTWCSKQPHEMTEAEKAENRRRIEDARRQREEGKAKSQARAKTKAVDMLAMAEPSPTDHPYLVMKGVAPAGLKVLNGNLLVPVVDGAGVVCSLQTISPDGEKRFLTGGRIKGCSYTIPGNGDLYIGEGFATMASVHAATGVTCICAFNAGNLDAVVKTVRGKNPTAPITVCGDDDRWTDGNPGRTKATAAAEKYHCRVVFPEFSSLDTRPTDFNDLAVEDGPAEVKRQIEAHEKKRPSFKLIHIGAIDIKPPDFLIRPFLERDSLAEIFGDPGCGKSFIGVNMACCVGTGTPFHGLSVKQCPVVYIAGEGQSGIGRRFMAWSIRNGVAIHEAPILVSTAPASFCDDGQVDDVIESIDLSGIDRPGLIVVDTVARNFGSGDENSTADMTKFVAACDNLRERYRATILLIHHSGHADKSRARGAMALKGALDADYRLEKDIHGVVRLECKKMKDGEIPQPMAFKIRSVELPLVDEDGNPVTSAVLDRIDYEPPAQATSAGKGKNQTTAIAQLKDLIAGRDDKKAPLHEWRDACCQYMDRNAFYRVKKALTASGEITEDGFYAVVNTASSSSPIYIGG</sequence>
<dbReference type="EMBL" id="AP021876">
    <property type="protein sequence ID" value="BBO82469.1"/>
    <property type="molecule type" value="Genomic_DNA"/>
</dbReference>
<reference evidence="3 4" key="1">
    <citation type="submission" date="2019-11" db="EMBL/GenBank/DDBJ databases">
        <title>Comparative genomics of hydrocarbon-degrading Desulfosarcina strains.</title>
        <authorList>
            <person name="Watanabe M."/>
            <person name="Kojima H."/>
            <person name="Fukui M."/>
        </authorList>
    </citation>
    <scope>NUCLEOTIDE SEQUENCE [LARGE SCALE GENOMIC DNA]</scope>
    <source>
        <strain evidence="3 4">28bB2T</strain>
    </source>
</reference>
<evidence type="ECO:0000259" key="2">
    <source>
        <dbReference type="Pfam" id="PF13362"/>
    </source>
</evidence>
<accession>A0A5K7ZQE0</accession>
<dbReference type="Pfam" id="PF13362">
    <property type="entry name" value="Toprim_3"/>
    <property type="match status" value="1"/>
</dbReference>
<protein>
    <recommendedName>
        <fullName evidence="2">Toprim domain-containing protein</fullName>
    </recommendedName>
</protein>
<evidence type="ECO:0000313" key="3">
    <source>
        <dbReference type="EMBL" id="BBO82469.1"/>
    </source>
</evidence>
<dbReference type="CDD" id="cd01029">
    <property type="entry name" value="TOPRIM_primases"/>
    <property type="match status" value="1"/>
</dbReference>
<proteinExistence type="predicted"/>
<dbReference type="RefSeq" id="WP_155322930.1">
    <property type="nucleotide sequence ID" value="NZ_AP021876.1"/>
</dbReference>
<dbReference type="SUPFAM" id="SSF52540">
    <property type="entry name" value="P-loop containing nucleoside triphosphate hydrolases"/>
    <property type="match status" value="1"/>
</dbReference>
<dbReference type="KEGG" id="dov:DSCO28_30350"/>